<name>A0A401U4I7_9BACT</name>
<dbReference type="InterPro" id="IPR019861">
    <property type="entry name" value="PorP/SprF_Bacteroidetes"/>
</dbReference>
<gene>
    <name evidence="1" type="ORF">SanaruYs_00200</name>
</gene>
<dbReference type="SUPFAM" id="SSF110997">
    <property type="entry name" value="Sporulation related repeat"/>
    <property type="match status" value="1"/>
</dbReference>
<reference evidence="1 2" key="1">
    <citation type="submission" date="2018-11" db="EMBL/GenBank/DDBJ databases">
        <title>Chryseotalea sanarue gen. nov., sp., nov., a member of the family Cytophagaceae, isolated from a brackish lake in Hamamatsu Japan.</title>
        <authorList>
            <person name="Maejima Y."/>
            <person name="Iino T."/>
            <person name="Muraguchi Y."/>
            <person name="Fukuda K."/>
            <person name="Ohkuma M."/>
            <person name="Moriuchi R."/>
            <person name="Dohra H."/>
            <person name="Kimbara K."/>
            <person name="Shintani M."/>
        </authorList>
    </citation>
    <scope>NUCLEOTIDE SEQUENCE [LARGE SCALE GENOMIC DNA]</scope>
    <source>
        <strain evidence="1 2">Ys</strain>
    </source>
</reference>
<dbReference type="EMBL" id="BHXQ01000001">
    <property type="protein sequence ID" value="GCC49807.1"/>
    <property type="molecule type" value="Genomic_DNA"/>
</dbReference>
<dbReference type="InterPro" id="IPR036680">
    <property type="entry name" value="SPOR-like_sf"/>
</dbReference>
<evidence type="ECO:0000313" key="2">
    <source>
        <dbReference type="Proteomes" id="UP000288227"/>
    </source>
</evidence>
<sequence length="439" mass="49294">MRLVNIFTSCLLLSIVSICGGQNYPIYNSVYANPFLYNPAAAANEETTMFVHHRQQWLGIDGAPVISAFSINSLIDNKRYGLGVKASSFQRGLLTSSDVSFAYAYGIPLNKTSQFYFGMSAGAITNTLDISKASDPSDPAFANYQDNNLQASGSFGMLYKSTSGISLGVALPQLFAPAFLNPSFSVVTPQPFDQVIASFGYRKKLEGKLMSKKVRGMKTRVKGKEMYAPLEFYLLYRYAAFQENQFEVATKLNLTQNFWLGASYRQNYGLTGSTGFQIKKLSLGYFYELGSQPEAGFSQGSHEVFAALRLGETKKYKRPAPVLRSTLLTTKTTQHHARFQNQADDPEKLLNAETPESKRTFYVVVRSFADFAPADIYKNKLIGEKYNAEIFYYPKDKKYHIYVYSSLKSSEAYEEVRNLKNFTKIKDARVLVVETESKK</sequence>
<dbReference type="AlphaFoldDB" id="A0A401U4I7"/>
<dbReference type="GO" id="GO:0042834">
    <property type="term" value="F:peptidoglycan binding"/>
    <property type="evidence" value="ECO:0007669"/>
    <property type="project" value="InterPro"/>
</dbReference>
<dbReference type="RefSeq" id="WP_127120478.1">
    <property type="nucleotide sequence ID" value="NZ_BHXQ01000001.1"/>
</dbReference>
<proteinExistence type="predicted"/>
<dbReference type="NCBIfam" id="TIGR03519">
    <property type="entry name" value="T9SS_PorP_fam"/>
    <property type="match status" value="1"/>
</dbReference>
<protein>
    <submittedName>
        <fullName evidence="1">Type IX secretion system membrane protein PorP/SprF</fullName>
    </submittedName>
</protein>
<dbReference type="Proteomes" id="UP000288227">
    <property type="component" value="Unassembled WGS sequence"/>
</dbReference>
<dbReference type="Pfam" id="PF11751">
    <property type="entry name" value="PorP_SprF"/>
    <property type="match status" value="1"/>
</dbReference>
<keyword evidence="2" id="KW-1185">Reference proteome</keyword>
<dbReference type="OrthoDB" id="1114455at2"/>
<evidence type="ECO:0000313" key="1">
    <source>
        <dbReference type="EMBL" id="GCC49807.1"/>
    </source>
</evidence>
<comment type="caution">
    <text evidence="1">The sequence shown here is derived from an EMBL/GenBank/DDBJ whole genome shotgun (WGS) entry which is preliminary data.</text>
</comment>
<accession>A0A401U4I7</accession>
<organism evidence="1 2">
    <name type="scientific">Chryseotalea sanaruensis</name>
    <dbReference type="NCBI Taxonomy" id="2482724"/>
    <lineage>
        <taxon>Bacteria</taxon>
        <taxon>Pseudomonadati</taxon>
        <taxon>Bacteroidota</taxon>
        <taxon>Cytophagia</taxon>
        <taxon>Cytophagales</taxon>
        <taxon>Chryseotaleaceae</taxon>
        <taxon>Chryseotalea</taxon>
    </lineage>
</organism>